<evidence type="ECO:0000313" key="3">
    <source>
        <dbReference type="Proteomes" id="UP001157974"/>
    </source>
</evidence>
<accession>A0AAV8V5E4</accession>
<protein>
    <submittedName>
        <fullName evidence="2">Uncharacterized protein</fullName>
    </submittedName>
</protein>
<sequence>MPISRVKSAVGKLTPTNMITSHLEERDPELRRVTSCNTLNNRSEFSPVEYTSWLKGPVFVKIDESKDVKEKNKEVKVPKEQREPLRLDLLDSESDSNSGYEVSPESLTELDYMLLKYANVKGSGKGSPVVPAEMTRSITVPSVTQSSDGSEPGATSPRLSTSPSSGVLRRSGSFKDTTKLDKKKVAISPMIEVVSFKRKSPVMASSAPVSTEMSF</sequence>
<dbReference type="AlphaFoldDB" id="A0AAV8V5E4"/>
<evidence type="ECO:0000256" key="1">
    <source>
        <dbReference type="SAM" id="MobiDB-lite"/>
    </source>
</evidence>
<keyword evidence="3" id="KW-1185">Reference proteome</keyword>
<feature type="region of interest" description="Disordered" evidence="1">
    <location>
        <begin position="67"/>
        <end position="103"/>
    </location>
</feature>
<organism evidence="2 3">
    <name type="scientific">Rhodosorus marinus</name>
    <dbReference type="NCBI Taxonomy" id="101924"/>
    <lineage>
        <taxon>Eukaryota</taxon>
        <taxon>Rhodophyta</taxon>
        <taxon>Stylonematophyceae</taxon>
        <taxon>Stylonematales</taxon>
        <taxon>Stylonemataceae</taxon>
        <taxon>Rhodosorus</taxon>
    </lineage>
</organism>
<name>A0AAV8V5E4_9RHOD</name>
<dbReference type="Proteomes" id="UP001157974">
    <property type="component" value="Unassembled WGS sequence"/>
</dbReference>
<proteinExistence type="predicted"/>
<feature type="region of interest" description="Disordered" evidence="1">
    <location>
        <begin position="138"/>
        <end position="179"/>
    </location>
</feature>
<comment type="caution">
    <text evidence="2">The sequence shown here is derived from an EMBL/GenBank/DDBJ whole genome shotgun (WGS) entry which is preliminary data.</text>
</comment>
<feature type="compositionally biased region" description="Polar residues" evidence="1">
    <location>
        <begin position="138"/>
        <end position="149"/>
    </location>
</feature>
<dbReference type="EMBL" id="JAMWBK010000001">
    <property type="protein sequence ID" value="KAJ8908921.1"/>
    <property type="molecule type" value="Genomic_DNA"/>
</dbReference>
<feature type="compositionally biased region" description="Basic and acidic residues" evidence="1">
    <location>
        <begin position="67"/>
        <end position="89"/>
    </location>
</feature>
<reference evidence="2 3" key="1">
    <citation type="journal article" date="2023" name="Nat. Commun.">
        <title>Origin of minicircular mitochondrial genomes in red algae.</title>
        <authorList>
            <person name="Lee Y."/>
            <person name="Cho C.H."/>
            <person name="Lee Y.M."/>
            <person name="Park S.I."/>
            <person name="Yang J.H."/>
            <person name="West J.A."/>
            <person name="Bhattacharya D."/>
            <person name="Yoon H.S."/>
        </authorList>
    </citation>
    <scope>NUCLEOTIDE SEQUENCE [LARGE SCALE GENOMIC DNA]</scope>
    <source>
        <strain evidence="2 3">CCMP1338</strain>
        <tissue evidence="2">Whole cell</tissue>
    </source>
</reference>
<gene>
    <name evidence="2" type="ORF">NDN08_005621</name>
</gene>
<evidence type="ECO:0000313" key="2">
    <source>
        <dbReference type="EMBL" id="KAJ8908921.1"/>
    </source>
</evidence>